<dbReference type="Proteomes" id="UP000193427">
    <property type="component" value="Chromosome"/>
</dbReference>
<name>A0A1W6L3K8_9BURK</name>
<sequence>MKSLSTVLCTALLACAPAVSATPHYTLSLLPEPPDGALGVHDLGGFNNAGQLAATWTTAAFAAHPYLYTPGTGFESLLPPGPAPGGFDDWRIYDLNDRGVAVGNRIDRAWQYAPSGGGPVPGTAGVADSVASAINDAGQVAGWANGGGYLYTPGQGSVALPADRWAMDINNTGTVLLGSPGGPLSTLYRYDIATAVSTPIAMDPTLDPANLAVLNDRGDVVAGHGVRLNLGVAIYHPDGTFTRLPDMFPGSGELASDINNEGWVVGRAIREGPVPGDDVLFLYTPEGGMQDLVALIDPTTLQGWQNLSPQFINDRGDIAGLGYFDGERRVFVLSSVAAPVPEPGLALLTGLGLFGVVAGVRRRQAAAASRNRANHADCPVL</sequence>
<dbReference type="KEGG" id="rgu:A4W93_01885"/>
<dbReference type="PROSITE" id="PS51257">
    <property type="entry name" value="PROKAR_LIPOPROTEIN"/>
    <property type="match status" value="1"/>
</dbReference>
<dbReference type="InterPro" id="IPR013424">
    <property type="entry name" value="Ice-binding_C"/>
</dbReference>
<dbReference type="EMBL" id="CP015118">
    <property type="protein sequence ID" value="ARN18770.1"/>
    <property type="molecule type" value="Genomic_DNA"/>
</dbReference>
<dbReference type="OrthoDB" id="108960at2"/>
<accession>A0A1W6L3K8</accession>
<dbReference type="NCBIfam" id="TIGR02595">
    <property type="entry name" value="PEP_CTERM"/>
    <property type="match status" value="1"/>
</dbReference>
<gene>
    <name evidence="1" type="ORF">A4W93_01885</name>
</gene>
<organism evidence="1 2">
    <name type="scientific">Piscinibacter gummiphilus</name>
    <dbReference type="NCBI Taxonomy" id="946333"/>
    <lineage>
        <taxon>Bacteria</taxon>
        <taxon>Pseudomonadati</taxon>
        <taxon>Pseudomonadota</taxon>
        <taxon>Betaproteobacteria</taxon>
        <taxon>Burkholderiales</taxon>
        <taxon>Sphaerotilaceae</taxon>
        <taxon>Piscinibacter</taxon>
    </lineage>
</organism>
<reference evidence="1 2" key="1">
    <citation type="submission" date="2016-04" db="EMBL/GenBank/DDBJ databases">
        <title>Complete genome sequence of natural rubber-degrading, novel Gram-negative bacterium, Rhizobacter gummiphilus strain NS21.</title>
        <authorList>
            <person name="Tabata M."/>
            <person name="Kasai D."/>
            <person name="Fukuda M."/>
        </authorList>
    </citation>
    <scope>NUCLEOTIDE SEQUENCE [LARGE SCALE GENOMIC DNA]</scope>
    <source>
        <strain evidence="1 2">NS21</strain>
    </source>
</reference>
<protein>
    <submittedName>
        <fullName evidence="1">Uncharacterized protein</fullName>
    </submittedName>
</protein>
<proteinExistence type="predicted"/>
<dbReference type="RefSeq" id="WP_085749011.1">
    <property type="nucleotide sequence ID" value="NZ_BSPR01000012.1"/>
</dbReference>
<dbReference type="AlphaFoldDB" id="A0A1W6L3K8"/>
<keyword evidence="2" id="KW-1185">Reference proteome</keyword>
<evidence type="ECO:0000313" key="2">
    <source>
        <dbReference type="Proteomes" id="UP000193427"/>
    </source>
</evidence>
<evidence type="ECO:0000313" key="1">
    <source>
        <dbReference type="EMBL" id="ARN18770.1"/>
    </source>
</evidence>